<dbReference type="EMBL" id="CP015772">
    <property type="protein sequence ID" value="ANH80701.1"/>
    <property type="molecule type" value="Genomic_DNA"/>
</dbReference>
<dbReference type="STRING" id="1176587.A8C56_06670"/>
<organism evidence="1 2">
    <name type="scientific">Niabella ginsenosidivorans</name>
    <dbReference type="NCBI Taxonomy" id="1176587"/>
    <lineage>
        <taxon>Bacteria</taxon>
        <taxon>Pseudomonadati</taxon>
        <taxon>Bacteroidota</taxon>
        <taxon>Chitinophagia</taxon>
        <taxon>Chitinophagales</taxon>
        <taxon>Chitinophagaceae</taxon>
        <taxon>Niabella</taxon>
    </lineage>
</organism>
<dbReference type="AlphaFoldDB" id="A0A1A9I1W8"/>
<gene>
    <name evidence="1" type="ORF">A8C56_06670</name>
</gene>
<dbReference type="KEGG" id="nia:A8C56_06670"/>
<sequence>MTDTTDIRRQFLNSLKRGTGEAYFIVKNNPKIDFSNQIIKGALYIFAMTGNVKEIGCNIFLTLFLFQNNALQ</sequence>
<keyword evidence="2" id="KW-1185">Reference proteome</keyword>
<protein>
    <submittedName>
        <fullName evidence="1">Uncharacterized protein</fullName>
    </submittedName>
</protein>
<dbReference type="Proteomes" id="UP000077667">
    <property type="component" value="Chromosome"/>
</dbReference>
<name>A0A1A9I1W8_9BACT</name>
<evidence type="ECO:0000313" key="1">
    <source>
        <dbReference type="EMBL" id="ANH80701.1"/>
    </source>
</evidence>
<reference evidence="1 2" key="1">
    <citation type="submission" date="2016-05" db="EMBL/GenBank/DDBJ databases">
        <title>Niabella ginsenosidivorans BS26 whole genome sequencing.</title>
        <authorList>
            <person name="Im W.T."/>
            <person name="Siddiqi M.Z."/>
        </authorList>
    </citation>
    <scope>NUCLEOTIDE SEQUENCE [LARGE SCALE GENOMIC DNA]</scope>
    <source>
        <strain evidence="1 2">BS26</strain>
    </source>
</reference>
<evidence type="ECO:0000313" key="2">
    <source>
        <dbReference type="Proteomes" id="UP000077667"/>
    </source>
</evidence>
<accession>A0A1A9I1W8</accession>
<proteinExistence type="predicted"/>